<reference evidence="2 3" key="1">
    <citation type="journal article" date="2023" name="G3 (Bethesda)">
        <title>A chromosome-length genome assembly and annotation of blackberry (Rubus argutus, cv. 'Hillquist').</title>
        <authorList>
            <person name="Bruna T."/>
            <person name="Aryal R."/>
            <person name="Dudchenko O."/>
            <person name="Sargent D.J."/>
            <person name="Mead D."/>
            <person name="Buti M."/>
            <person name="Cavallini A."/>
            <person name="Hytonen T."/>
            <person name="Andres J."/>
            <person name="Pham M."/>
            <person name="Weisz D."/>
            <person name="Mascagni F."/>
            <person name="Usai G."/>
            <person name="Natali L."/>
            <person name="Bassil N."/>
            <person name="Fernandez G.E."/>
            <person name="Lomsadze A."/>
            <person name="Armour M."/>
            <person name="Olukolu B."/>
            <person name="Poorten T."/>
            <person name="Britton C."/>
            <person name="Davik J."/>
            <person name="Ashrafi H."/>
            <person name="Aiden E.L."/>
            <person name="Borodovsky M."/>
            <person name="Worthington M."/>
        </authorList>
    </citation>
    <scope>NUCLEOTIDE SEQUENCE [LARGE SCALE GENOMIC DNA]</scope>
    <source>
        <strain evidence="2">PI 553951</strain>
    </source>
</reference>
<evidence type="ECO:0000313" key="3">
    <source>
        <dbReference type="Proteomes" id="UP001457282"/>
    </source>
</evidence>
<sequence length="163" mass="18431">METNPSTLKEDHEIGWDLDDDHETQESNDSVPTNILEQQVPLSSTSKPLFTELTFVEGARGKNPSGSKRFSLNAGAAGARRLLNFNSPFPGSHSPGERGGEAIIKELDVEEMDRWEVMGKFKGGDWKRFGDDTIFFAKDDERNWAILHFVLEKLWFGFRAEIN</sequence>
<dbReference type="EMBL" id="JBEDUW010000007">
    <property type="protein sequence ID" value="KAK9911681.1"/>
    <property type="molecule type" value="Genomic_DNA"/>
</dbReference>
<dbReference type="Proteomes" id="UP001457282">
    <property type="component" value="Unassembled WGS sequence"/>
</dbReference>
<protein>
    <submittedName>
        <fullName evidence="2">Uncharacterized protein</fullName>
    </submittedName>
</protein>
<keyword evidence="3" id="KW-1185">Reference proteome</keyword>
<evidence type="ECO:0000256" key="1">
    <source>
        <dbReference type="SAM" id="MobiDB-lite"/>
    </source>
</evidence>
<accession>A0AAW1VXB6</accession>
<comment type="caution">
    <text evidence="2">The sequence shown here is derived from an EMBL/GenBank/DDBJ whole genome shotgun (WGS) entry which is preliminary data.</text>
</comment>
<proteinExistence type="predicted"/>
<feature type="region of interest" description="Disordered" evidence="1">
    <location>
        <begin position="1"/>
        <end position="33"/>
    </location>
</feature>
<gene>
    <name evidence="2" type="ORF">M0R45_035576</name>
</gene>
<organism evidence="2 3">
    <name type="scientific">Rubus argutus</name>
    <name type="common">Southern blackberry</name>
    <dbReference type="NCBI Taxonomy" id="59490"/>
    <lineage>
        <taxon>Eukaryota</taxon>
        <taxon>Viridiplantae</taxon>
        <taxon>Streptophyta</taxon>
        <taxon>Embryophyta</taxon>
        <taxon>Tracheophyta</taxon>
        <taxon>Spermatophyta</taxon>
        <taxon>Magnoliopsida</taxon>
        <taxon>eudicotyledons</taxon>
        <taxon>Gunneridae</taxon>
        <taxon>Pentapetalae</taxon>
        <taxon>rosids</taxon>
        <taxon>fabids</taxon>
        <taxon>Rosales</taxon>
        <taxon>Rosaceae</taxon>
        <taxon>Rosoideae</taxon>
        <taxon>Rosoideae incertae sedis</taxon>
        <taxon>Rubus</taxon>
    </lineage>
</organism>
<dbReference type="AlphaFoldDB" id="A0AAW1VXB6"/>
<name>A0AAW1VXB6_RUBAR</name>
<evidence type="ECO:0000313" key="2">
    <source>
        <dbReference type="EMBL" id="KAK9911681.1"/>
    </source>
</evidence>